<dbReference type="Proteomes" id="UP000051497">
    <property type="component" value="Unassembled WGS sequence"/>
</dbReference>
<accession>A0A0Q9YVV6</accession>
<dbReference type="AlphaFoldDB" id="A0A0Q9YVV6"/>
<gene>
    <name evidence="2" type="ORF">HT99x_004475</name>
    <name evidence="1" type="ORF">HT99x_02225</name>
</gene>
<protein>
    <submittedName>
        <fullName evidence="1">Uncharacterized protein</fullName>
    </submittedName>
</protein>
<proteinExistence type="predicted"/>
<dbReference type="EMBL" id="LKAJ01000009">
    <property type="protein sequence ID" value="KRG20737.1"/>
    <property type="molecule type" value="Genomic_DNA"/>
</dbReference>
<organism evidence="1">
    <name type="scientific">Candidatus Berkiella aquae</name>
    <dbReference type="NCBI Taxonomy" id="295108"/>
    <lineage>
        <taxon>Bacteria</taxon>
        <taxon>Pseudomonadati</taxon>
        <taxon>Pseudomonadota</taxon>
        <taxon>Gammaproteobacteria</taxon>
        <taxon>Candidatus Berkiellales</taxon>
        <taxon>Candidatus Berkiellaceae</taxon>
        <taxon>Candidatus Berkiella</taxon>
    </lineage>
</organism>
<evidence type="ECO:0000313" key="1">
    <source>
        <dbReference type="EMBL" id="KRG20737.1"/>
    </source>
</evidence>
<reference evidence="2" key="3">
    <citation type="submission" date="2021-06" db="EMBL/GenBank/DDBJ databases">
        <title>Genomic Description and Analysis of Intracellular Bacteria, Candidatus Berkiella cookevillensis and Candidatus Berkiella aquae.</title>
        <authorList>
            <person name="Kidane D.T."/>
            <person name="Mehari Y.T."/>
            <person name="Rice F.C."/>
            <person name="Arivett B.A."/>
            <person name="Farone A.L."/>
            <person name="Berk S.G."/>
            <person name="Farone M.B."/>
        </authorList>
    </citation>
    <scope>NUCLEOTIDE SEQUENCE</scope>
    <source>
        <strain evidence="2">HT99</strain>
    </source>
</reference>
<dbReference type="RefSeq" id="WP_075066841.1">
    <property type="nucleotide sequence ID" value="NZ_LKAJ02000001.1"/>
</dbReference>
<dbReference type="EMBL" id="LKAJ02000001">
    <property type="protein sequence ID" value="MCS5710674.1"/>
    <property type="molecule type" value="Genomic_DNA"/>
</dbReference>
<keyword evidence="3" id="KW-1185">Reference proteome</keyword>
<evidence type="ECO:0000313" key="2">
    <source>
        <dbReference type="EMBL" id="MCS5710674.1"/>
    </source>
</evidence>
<reference evidence="2" key="2">
    <citation type="journal article" date="2016" name="Genome Announc.">
        <title>Draft Genome Sequences of Two Novel Amoeba-Resistant Intranuclear Bacteria, 'Candidatus Berkiella cookevillensis' and 'Candidatus Berkiella aquae'.</title>
        <authorList>
            <person name="Mehari Y.T."/>
            <person name="Arivett B.A."/>
            <person name="Farone A.L."/>
            <person name="Gunderson J.H."/>
            <person name="Farone M.B."/>
        </authorList>
    </citation>
    <scope>NUCLEOTIDE SEQUENCE</scope>
    <source>
        <strain evidence="2">HT99</strain>
    </source>
</reference>
<reference evidence="1" key="1">
    <citation type="submission" date="2015-09" db="EMBL/GenBank/DDBJ databases">
        <title>Draft Genome Sequences of Two Novel Amoeba-resistant Intranuclear Bacteria, Candidatus Berkiella cookevillensis and Candidatus Berkiella aquae.</title>
        <authorList>
            <person name="Mehari Y.T."/>
            <person name="Arivett B.A."/>
            <person name="Farone A.L."/>
            <person name="Gunderson J.H."/>
            <person name="Farone M.B."/>
        </authorList>
    </citation>
    <scope>NUCLEOTIDE SEQUENCE [LARGE SCALE GENOMIC DNA]</scope>
    <source>
        <strain evidence="1">HT99</strain>
    </source>
</reference>
<sequence length="423" mass="48234">MISGFSARHNPPLSHDIQLLKSDLSLRDYKQAASRIKEMKNPHDAKAVYEAVFAKNIPTCWLGLLQNPVLSDELSSENLQNLLNKADTVLKRSPQHIALCRVGLVIAKNANLCRKINYASLVPYTSRNPHLAFYICVNPDFLSHLDPQTINDLIKICPTRIKSILNNLLFILQTKDNENAQKRDWAKHVLEYLILHSVFVRMTIQSDPEEYALFIRELKHRFLHNRPFAKEVLKSLKLCTLLQVPTNDAHKHPFLTGRDFLEIGQHYMGTVNFTLASDYFLFALELEEYYANLSLVTLVQDDDPQEAWEWLQHAIKRLPKGDPQLKKALQDFYDFVREAQHFELADKVLSHLPVEDDLDDLIGKLTVEDEPPSLAALDETLSGFLPAYSSTCEQPAKASASTSTAPPSFASQILKKSRPYLYE</sequence>
<comment type="caution">
    <text evidence="1">The sequence shown here is derived from an EMBL/GenBank/DDBJ whole genome shotgun (WGS) entry which is preliminary data.</text>
</comment>
<evidence type="ECO:0000313" key="3">
    <source>
        <dbReference type="Proteomes" id="UP000051497"/>
    </source>
</evidence>
<name>A0A0Q9YVV6_9GAMM</name>